<keyword evidence="2" id="KW-1185">Reference proteome</keyword>
<dbReference type="InterPro" id="IPR011419">
    <property type="entry name" value="ATP12_ATP_synth-F1-assembly"/>
</dbReference>
<sequence>MREEKRKHLNISPLYWITNNVIKWAIEKYKEDPEGDFIKLRNIYKYHLINEILNLLGNDLVLTLYQDNKLNNIYKEIMQPIIENFSKSYNMKLNFINNYYFNKYDMDIDVSYKLKKKLYMLNIWELIALNTICQWLNSCILGIDLFDKKYNIKYVQNIANIERNYQCKIWGISPQHKIDDKIEYLWLKSAILLKSLCSPSRISIDRSTIN</sequence>
<evidence type="ECO:0000313" key="2">
    <source>
        <dbReference type="Proteomes" id="UP000001460"/>
    </source>
</evidence>
<dbReference type="GO" id="GO:0033615">
    <property type="term" value="P:mitochondrial proton-transporting ATP synthase complex assembly"/>
    <property type="evidence" value="ECO:0007669"/>
    <property type="project" value="TreeGrafter"/>
</dbReference>
<dbReference type="Gene3D" id="1.10.3580.10">
    <property type="entry name" value="ATP12 ATPase"/>
    <property type="match status" value="1"/>
</dbReference>
<dbReference type="Proteomes" id="UP000001460">
    <property type="component" value="Unassembled WGS sequence"/>
</dbReference>
<protein>
    <submittedName>
        <fullName evidence="1">Uncharacterized protein</fullName>
    </submittedName>
</protein>
<dbReference type="GeneID" id="6994293"/>
<dbReference type="SUPFAM" id="SSF160909">
    <property type="entry name" value="ATP12-like"/>
    <property type="match status" value="1"/>
</dbReference>
<dbReference type="RefSeq" id="XP_002139526.1">
    <property type="nucleotide sequence ID" value="XM_002139490.1"/>
</dbReference>
<dbReference type="PANTHER" id="PTHR21013:SF10">
    <property type="entry name" value="ATP SYNTHASE MITOCHONDRIAL F1 COMPLEX ASSEMBLY FACTOR 2"/>
    <property type="match status" value="1"/>
</dbReference>
<evidence type="ECO:0000313" key="1">
    <source>
        <dbReference type="EMBL" id="EEA05177.1"/>
    </source>
</evidence>
<name>B6AAD6_CRYMR</name>
<dbReference type="VEuPathDB" id="CryptoDB:CMU_042500"/>
<accession>B6AAD6</accession>
<dbReference type="InterPro" id="IPR023335">
    <property type="entry name" value="ATP12_ortho_dom_sf"/>
</dbReference>
<proteinExistence type="predicted"/>
<dbReference type="PANTHER" id="PTHR21013">
    <property type="entry name" value="ATP SYNTHASE MITOCHONDRIAL F1 COMPLEX ASSEMBLY FACTOR 2/ATP12 PROTEIN, MITOCHONDRIAL PRECURSOR"/>
    <property type="match status" value="1"/>
</dbReference>
<dbReference type="AlphaFoldDB" id="B6AAD6"/>
<gene>
    <name evidence="1" type="ORF">CMU_042500</name>
</gene>
<organism evidence="1 2">
    <name type="scientific">Cryptosporidium muris (strain RN66)</name>
    <dbReference type="NCBI Taxonomy" id="441375"/>
    <lineage>
        <taxon>Eukaryota</taxon>
        <taxon>Sar</taxon>
        <taxon>Alveolata</taxon>
        <taxon>Apicomplexa</taxon>
        <taxon>Conoidasida</taxon>
        <taxon>Coccidia</taxon>
        <taxon>Eucoccidiorida</taxon>
        <taxon>Eimeriorina</taxon>
        <taxon>Cryptosporidiidae</taxon>
        <taxon>Cryptosporidium</taxon>
    </lineage>
</organism>
<dbReference type="EMBL" id="DS989726">
    <property type="protein sequence ID" value="EEA05177.1"/>
    <property type="molecule type" value="Genomic_DNA"/>
</dbReference>
<reference evidence="1" key="1">
    <citation type="submission" date="2008-06" db="EMBL/GenBank/DDBJ databases">
        <authorList>
            <person name="Lorenzi H."/>
            <person name="Inman J."/>
            <person name="Miller J."/>
            <person name="Schobel S."/>
            <person name="Amedeo P."/>
            <person name="Caler E.V."/>
            <person name="da Silva J."/>
        </authorList>
    </citation>
    <scope>NUCLEOTIDE SEQUENCE [LARGE SCALE GENOMIC DNA]</scope>
    <source>
        <strain evidence="1">RN66</strain>
    </source>
</reference>
<dbReference type="GO" id="GO:0005739">
    <property type="term" value="C:mitochondrion"/>
    <property type="evidence" value="ECO:0007669"/>
    <property type="project" value="TreeGrafter"/>
</dbReference>